<dbReference type="PANTHER" id="PTHR12121">
    <property type="entry name" value="CARBON CATABOLITE REPRESSOR PROTEIN 4"/>
    <property type="match status" value="1"/>
</dbReference>
<dbReference type="PATRIC" id="fig|545697.3.peg.1407"/>
<accession>L1QIA2</accession>
<dbReference type="Pfam" id="PF03372">
    <property type="entry name" value="Exo_endo_phos"/>
    <property type="match status" value="1"/>
</dbReference>
<keyword evidence="3" id="KW-1185">Reference proteome</keyword>
<dbReference type="SUPFAM" id="SSF56219">
    <property type="entry name" value="DNase I-like"/>
    <property type="match status" value="1"/>
</dbReference>
<feature type="domain" description="Endonuclease/exonuclease/phosphatase" evidence="1">
    <location>
        <begin position="6"/>
        <end position="250"/>
    </location>
</feature>
<keyword evidence="2" id="KW-0255">Endonuclease</keyword>
<keyword evidence="2" id="KW-0540">Nuclease</keyword>
<dbReference type="InterPro" id="IPR005135">
    <property type="entry name" value="Endo/exonuclease/phosphatase"/>
</dbReference>
<comment type="caution">
    <text evidence="2">The sequence shown here is derived from an EMBL/GenBank/DDBJ whole genome shotgun (WGS) entry which is preliminary data.</text>
</comment>
<dbReference type="GO" id="GO:0000175">
    <property type="term" value="F:3'-5'-RNA exonuclease activity"/>
    <property type="evidence" value="ECO:0007669"/>
    <property type="project" value="TreeGrafter"/>
</dbReference>
<dbReference type="AlphaFoldDB" id="L1QIA2"/>
<name>L1QIA2_9CLOT</name>
<dbReference type="GO" id="GO:0004519">
    <property type="term" value="F:endonuclease activity"/>
    <property type="evidence" value="ECO:0007669"/>
    <property type="project" value="UniProtKB-KW"/>
</dbReference>
<dbReference type="InterPro" id="IPR050410">
    <property type="entry name" value="CCR4/nocturin_mRNA_transcr"/>
</dbReference>
<gene>
    <name evidence="2" type="ORF">HMPREF0216_01428</name>
</gene>
<proteinExistence type="predicted"/>
<dbReference type="Gene3D" id="3.60.10.10">
    <property type="entry name" value="Endonuclease/exonuclease/phosphatase"/>
    <property type="match status" value="1"/>
</dbReference>
<keyword evidence="2" id="KW-0378">Hydrolase</keyword>
<dbReference type="HOGENOM" id="CLU_030508_1_0_9"/>
<dbReference type="EMBL" id="AMEZ01000036">
    <property type="protein sequence ID" value="EKY27395.1"/>
    <property type="molecule type" value="Genomic_DNA"/>
</dbReference>
<evidence type="ECO:0000259" key="1">
    <source>
        <dbReference type="Pfam" id="PF03372"/>
    </source>
</evidence>
<dbReference type="STRING" id="545697.HMPREF0216_01428"/>
<dbReference type="PANTHER" id="PTHR12121:SF36">
    <property type="entry name" value="ENDONUCLEASE_EXONUCLEASE_PHOSPHATASE DOMAIN-CONTAINING PROTEIN"/>
    <property type="match status" value="1"/>
</dbReference>
<reference evidence="2 3" key="1">
    <citation type="submission" date="2012-05" db="EMBL/GenBank/DDBJ databases">
        <authorList>
            <person name="Weinstock G."/>
            <person name="Sodergren E."/>
            <person name="Lobos E.A."/>
            <person name="Fulton L."/>
            <person name="Fulton R."/>
            <person name="Courtney L."/>
            <person name="Fronick C."/>
            <person name="O'Laughlin M."/>
            <person name="Godfrey J."/>
            <person name="Wilson R.M."/>
            <person name="Miner T."/>
            <person name="Farmer C."/>
            <person name="Delehaunty K."/>
            <person name="Cordes M."/>
            <person name="Minx P."/>
            <person name="Tomlinson C."/>
            <person name="Chen J."/>
            <person name="Wollam A."/>
            <person name="Pepin K.H."/>
            <person name="Bhonagiri V."/>
            <person name="Zhang X."/>
            <person name="Suruliraj S."/>
            <person name="Warren W."/>
            <person name="Mitreva M."/>
            <person name="Mardis E.R."/>
            <person name="Wilson R.K."/>
        </authorList>
    </citation>
    <scope>NUCLEOTIDE SEQUENCE [LARGE SCALE GENOMIC DNA]</scope>
    <source>
        <strain evidence="2 3">DSM 1785</strain>
    </source>
</reference>
<evidence type="ECO:0000313" key="2">
    <source>
        <dbReference type="EMBL" id="EKY27395.1"/>
    </source>
</evidence>
<dbReference type="InterPro" id="IPR036691">
    <property type="entry name" value="Endo/exonu/phosph_ase_sf"/>
</dbReference>
<dbReference type="CDD" id="cd09083">
    <property type="entry name" value="EEP-1"/>
    <property type="match status" value="1"/>
</dbReference>
<dbReference type="Proteomes" id="UP000010420">
    <property type="component" value="Unassembled WGS sequence"/>
</dbReference>
<protein>
    <submittedName>
        <fullName evidence="2">Endonuclease/exonuclease/phosphatase family protein</fullName>
    </submittedName>
</protein>
<keyword evidence="2" id="KW-0269">Exonuclease</keyword>
<dbReference type="eggNOG" id="COG3568">
    <property type="taxonomic scope" value="Bacteria"/>
</dbReference>
<evidence type="ECO:0000313" key="3">
    <source>
        <dbReference type="Proteomes" id="UP000010420"/>
    </source>
</evidence>
<sequence>MTMRVMSFNLRSDFILDFKNRWDNRRELVYDIIKKYQCDIIGVQEVTNKMFEDITGNVKDYYIIGSARSKRFFSERNNLFISKKHDIEEHKTFWLSKSPDKVGSQLWYSLYPRICTTAVIQLEDNRRVRVYNTHLDCLLPQARDFGLKKLGQFIEKNRKVENLPVIVMGDFNATPNSKVIKKFAAGEYSTSRFVAVQEIKKELYEKSTMSSFKGKENGLHIDYIFVSEELEIVDVDIVKDNINGKYPSDHYPLIADIRIKK</sequence>
<organism evidence="2 3">
    <name type="scientific">Clostridium celatum DSM 1785</name>
    <dbReference type="NCBI Taxonomy" id="545697"/>
    <lineage>
        <taxon>Bacteria</taxon>
        <taxon>Bacillati</taxon>
        <taxon>Bacillota</taxon>
        <taxon>Clostridia</taxon>
        <taxon>Eubacteriales</taxon>
        <taxon>Clostridiaceae</taxon>
        <taxon>Clostridium</taxon>
    </lineage>
</organism>